<dbReference type="PANTHER" id="PTHR31407">
    <property type="match status" value="1"/>
</dbReference>
<keyword evidence="2" id="KW-1133">Transmembrane helix</keyword>
<feature type="transmembrane region" description="Helical" evidence="2">
    <location>
        <begin position="72"/>
        <end position="99"/>
    </location>
</feature>
<feature type="region of interest" description="Disordered" evidence="1">
    <location>
        <begin position="152"/>
        <end position="175"/>
    </location>
</feature>
<feature type="non-terminal residue" evidence="3">
    <location>
        <position position="1"/>
    </location>
</feature>
<keyword evidence="2" id="KW-0472">Membrane</keyword>
<gene>
    <name evidence="3" type="primary">dapB_11</name>
    <name evidence="3" type="ORF">g.68084</name>
</gene>
<proteinExistence type="predicted"/>
<feature type="non-terminal residue" evidence="3">
    <location>
        <position position="233"/>
    </location>
</feature>
<accession>A0A1D1Y2P4</accession>
<organism evidence="3">
    <name type="scientific">Anthurium amnicola</name>
    <dbReference type="NCBI Taxonomy" id="1678845"/>
    <lineage>
        <taxon>Eukaryota</taxon>
        <taxon>Viridiplantae</taxon>
        <taxon>Streptophyta</taxon>
        <taxon>Embryophyta</taxon>
        <taxon>Tracheophyta</taxon>
        <taxon>Spermatophyta</taxon>
        <taxon>Magnoliopsida</taxon>
        <taxon>Liliopsida</taxon>
        <taxon>Araceae</taxon>
        <taxon>Pothoideae</taxon>
        <taxon>Potheae</taxon>
        <taxon>Anthurium</taxon>
    </lineage>
</organism>
<sequence length="233" mass="24830">CRPYPQTTSAPPVPWIDPSPRAYAAAMAALQRAGAAAGVPRMRCPSYWCSARGKPPPAEDLAPLAAVFRRRLLAGAGTASLLALGANFAGVTSFLLGLYPELGRRLKLDALYPVGGYSRCFDPSRGFEFVYPSSWVGDQTLIYRAAERAESKGRLDPSSSSSPSPRPLRSVSEPVAAFGPPGSNGELNVSVIVSSVPIDFSNVSEISPDPLRFLRVLSDHPERKPISDTAFLG</sequence>
<feature type="compositionally biased region" description="Low complexity" evidence="1">
    <location>
        <begin position="157"/>
        <end position="175"/>
    </location>
</feature>
<dbReference type="PANTHER" id="PTHR31407:SF16">
    <property type="entry name" value="PSBP DOMAIN-CONTAINING PROTEIN 7, CHLOROPLASTIC"/>
    <property type="match status" value="1"/>
</dbReference>
<dbReference type="EMBL" id="GDJX01019022">
    <property type="protein sequence ID" value="JAT48914.1"/>
    <property type="molecule type" value="Transcribed_RNA"/>
</dbReference>
<evidence type="ECO:0000313" key="3">
    <source>
        <dbReference type="EMBL" id="JAT48914.1"/>
    </source>
</evidence>
<protein>
    <submittedName>
        <fullName evidence="3">Dihydrodipicolinate reductase</fullName>
    </submittedName>
</protein>
<dbReference type="Gene3D" id="3.40.1000.10">
    <property type="entry name" value="Mog1/PsbP, alpha/beta/alpha sandwich"/>
    <property type="match status" value="1"/>
</dbReference>
<dbReference type="AlphaFoldDB" id="A0A1D1Y2P4"/>
<keyword evidence="2" id="KW-0812">Transmembrane</keyword>
<evidence type="ECO:0000256" key="1">
    <source>
        <dbReference type="SAM" id="MobiDB-lite"/>
    </source>
</evidence>
<reference evidence="3" key="1">
    <citation type="submission" date="2015-07" db="EMBL/GenBank/DDBJ databases">
        <title>Transcriptome Assembly of Anthurium amnicola.</title>
        <authorList>
            <person name="Suzuki J."/>
        </authorList>
    </citation>
    <scope>NUCLEOTIDE SEQUENCE</scope>
</reference>
<name>A0A1D1Y2P4_9ARAE</name>
<evidence type="ECO:0000256" key="2">
    <source>
        <dbReference type="SAM" id="Phobius"/>
    </source>
</evidence>